<dbReference type="InterPro" id="IPR005467">
    <property type="entry name" value="His_kinase_dom"/>
</dbReference>
<sequence length="1057" mass="120288">MVNQAKNLETILNNLNGTALYVIRQSDRRILYFNDLVRKAIPHIRHGDICQDAWQRNCARCPLQHIGKTGTYETDRYAPVFGEPTLDVTAISMQWEEEDAYLISLAPHKPSEAERRLELERRKLETVTAKLYPRAISVNLSRNTYSILHNALDNLNNPPATGKFDDLFQTASDTLHPDFREEFGNRFSRKALLPAHAQGTREIVMEHRQKRHDNQYRWTDTHFIFLDNPVNDDVIAILLSRNIDDDKQAALRQEELNRARQTILHEALKNTSMYEFYYYPRKNLAILPRRMYEHYGYRERYPDVPYDFAREMVFGEDHENYFQAYRKIREGEKTATTTYRLKDGQTWREVIFTTISEDDDGRPTFVVGLSGDITEHKKAELENIKLQSIYDFTIQRNYDCILIWNVETGTYEARFSDRFDARGMPPFGRNTSGVRKFAALFVCEEDRRPFLDEMLNASLPEKLDREKDIHLYFRSPQNGELRHKELSLCYIGNKRQRILMTLRDIHDMLKKEEQHRQALTEAFEAAKSANEAKSHFLSRMSHDMRTPMNAIIGLTTIAKNHPGDTGKIRDCLEKIDTSSQHLLNLINEVLDTCRIESGKFFLEEKPFTLSGLIGDTLAMTRPAIQRQKHTLRVNVRQLEHETIKGDPQRIQEIFLNILSNAIKYTPDGGVITWTISESEAAIRGVGCYRFVFEDNGIGMSDEFRKKIFEPFEREKDSRTNHIQGTGLGMTIALTIARLMNGSIDVESEAGKGSRFTVTLYLKWLEDASDHGHAFAPLRVLVVAGETGLRDSLCRLLYELGSRHDSASSGKEALRKIRQSHEKRQDWDAVLLDNALPDMSGSEAASAIHAIRKNGKPALVLMDDDWPGAATDANDAEITAVMPKPVFKTTLTDTLKRLRHPLKNAGTLAPPAARPQFAGKRILLAEDNPLNAEIACELIAMSGVIVETAGDGKAAVDKFAASPAGFYHLVFMDIQMPVMNGHEATGAIRELPRPDARTVPIIAMTANTFPEDIRKAFLAGMNGHIPKPLDIDRLNGLLQKWLGDTAFHPKNGQPLQTA</sequence>
<dbReference type="eggNOG" id="COG0784">
    <property type="taxonomic scope" value="Bacteria"/>
</dbReference>
<evidence type="ECO:0000259" key="9">
    <source>
        <dbReference type="PROSITE" id="PS50110"/>
    </source>
</evidence>
<feature type="domain" description="Histidine kinase" evidence="8">
    <location>
        <begin position="539"/>
        <end position="763"/>
    </location>
</feature>
<evidence type="ECO:0000256" key="5">
    <source>
        <dbReference type="ARBA" id="ARBA00022679"/>
    </source>
</evidence>
<keyword evidence="4 7" id="KW-0597">Phosphoprotein</keyword>
<dbReference type="EC" id="2.7.13.3" evidence="3"/>
<dbReference type="PANTHER" id="PTHR45339">
    <property type="entry name" value="HYBRID SIGNAL TRANSDUCTION HISTIDINE KINASE J"/>
    <property type="match status" value="1"/>
</dbReference>
<evidence type="ECO:0000256" key="2">
    <source>
        <dbReference type="ARBA" id="ARBA00004429"/>
    </source>
</evidence>
<evidence type="ECO:0000256" key="3">
    <source>
        <dbReference type="ARBA" id="ARBA00012438"/>
    </source>
</evidence>
<dbReference type="SUPFAM" id="SSF47384">
    <property type="entry name" value="Homodimeric domain of signal transducing histidine kinase"/>
    <property type="match status" value="1"/>
</dbReference>
<dbReference type="GO" id="GO:0005886">
    <property type="term" value="C:plasma membrane"/>
    <property type="evidence" value="ECO:0007669"/>
    <property type="project" value="UniProtKB-SubCell"/>
</dbReference>
<keyword evidence="12" id="KW-1185">Reference proteome</keyword>
<dbReference type="Proteomes" id="UP000003973">
    <property type="component" value="Unassembled WGS sequence"/>
</dbReference>
<comment type="subcellular location">
    <subcellularLocation>
        <location evidence="2">Cell inner membrane</location>
        <topology evidence="2">Multi-pass membrane protein</topology>
    </subcellularLocation>
</comment>
<feature type="modified residue" description="4-aspartylphosphate" evidence="7">
    <location>
        <position position="972"/>
    </location>
</feature>
<dbReference type="SMART" id="SM00448">
    <property type="entry name" value="REC"/>
    <property type="match status" value="2"/>
</dbReference>
<evidence type="ECO:0000259" key="10">
    <source>
        <dbReference type="PROSITE" id="PS50113"/>
    </source>
</evidence>
<dbReference type="eggNOG" id="COG2205">
    <property type="taxonomic scope" value="Bacteria"/>
</dbReference>
<dbReference type="PROSITE" id="PS50109">
    <property type="entry name" value="HIS_KIN"/>
    <property type="match status" value="1"/>
</dbReference>
<dbReference type="Gene3D" id="3.30.450.20">
    <property type="entry name" value="PAS domain"/>
    <property type="match status" value="1"/>
</dbReference>
<dbReference type="SUPFAM" id="SSF55874">
    <property type="entry name" value="ATPase domain of HSP90 chaperone/DNA topoisomerase II/histidine kinase"/>
    <property type="match status" value="1"/>
</dbReference>
<dbReference type="Pfam" id="PF00072">
    <property type="entry name" value="Response_reg"/>
    <property type="match status" value="2"/>
</dbReference>
<evidence type="ECO:0000256" key="6">
    <source>
        <dbReference type="ARBA" id="ARBA00022777"/>
    </source>
</evidence>
<evidence type="ECO:0000313" key="12">
    <source>
        <dbReference type="Proteomes" id="UP000003973"/>
    </source>
</evidence>
<dbReference type="SMART" id="SM00388">
    <property type="entry name" value="HisKA"/>
    <property type="match status" value="1"/>
</dbReference>
<dbReference type="EMBL" id="ACDP02000011">
    <property type="protein sequence ID" value="EEO27915.2"/>
    <property type="molecule type" value="Genomic_DNA"/>
</dbReference>
<dbReference type="Gene3D" id="1.10.287.130">
    <property type="match status" value="1"/>
</dbReference>
<dbReference type="PROSITE" id="PS50110">
    <property type="entry name" value="RESPONSE_REGULATORY"/>
    <property type="match status" value="2"/>
</dbReference>
<gene>
    <name evidence="11" type="ORF">OFAG_01068</name>
</gene>
<dbReference type="CDD" id="cd00075">
    <property type="entry name" value="HATPase"/>
    <property type="match status" value="1"/>
</dbReference>
<dbReference type="CDD" id="cd00082">
    <property type="entry name" value="HisKA"/>
    <property type="match status" value="1"/>
</dbReference>
<dbReference type="PRINTS" id="PR00344">
    <property type="entry name" value="BCTRLSENSOR"/>
</dbReference>
<dbReference type="InterPro" id="IPR036097">
    <property type="entry name" value="HisK_dim/P_sf"/>
</dbReference>
<feature type="domain" description="Response regulatory" evidence="9">
    <location>
        <begin position="920"/>
        <end position="1041"/>
    </location>
</feature>
<dbReference type="InterPro" id="IPR036890">
    <property type="entry name" value="HATPase_C_sf"/>
</dbReference>
<dbReference type="Pfam" id="PF00512">
    <property type="entry name" value="HisKA"/>
    <property type="match status" value="1"/>
</dbReference>
<comment type="catalytic activity">
    <reaction evidence="1">
        <text>ATP + protein L-histidine = ADP + protein N-phospho-L-histidine.</text>
        <dbReference type="EC" id="2.7.13.3"/>
    </reaction>
</comment>
<dbReference type="AlphaFoldDB" id="C3X3X9"/>
<name>C3X3X9_9BURK</name>
<dbReference type="Pfam" id="PF02518">
    <property type="entry name" value="HATPase_c"/>
    <property type="match status" value="1"/>
</dbReference>
<comment type="caution">
    <text evidence="11">The sequence shown here is derived from an EMBL/GenBank/DDBJ whole genome shotgun (WGS) entry which is preliminary data.</text>
</comment>
<organism evidence="11 12">
    <name type="scientific">Oxalobacter paraformigenes</name>
    <dbReference type="NCBI Taxonomy" id="556268"/>
    <lineage>
        <taxon>Bacteria</taxon>
        <taxon>Pseudomonadati</taxon>
        <taxon>Pseudomonadota</taxon>
        <taxon>Betaproteobacteria</taxon>
        <taxon>Burkholderiales</taxon>
        <taxon>Oxalobacteraceae</taxon>
        <taxon>Oxalobacter</taxon>
    </lineage>
</organism>
<dbReference type="SMART" id="SM00387">
    <property type="entry name" value="HATPase_c"/>
    <property type="match status" value="1"/>
</dbReference>
<dbReference type="InterPro" id="IPR003594">
    <property type="entry name" value="HATPase_dom"/>
</dbReference>
<dbReference type="InterPro" id="IPR004358">
    <property type="entry name" value="Sig_transdc_His_kin-like_C"/>
</dbReference>
<keyword evidence="5" id="KW-0808">Transferase</keyword>
<evidence type="ECO:0000256" key="1">
    <source>
        <dbReference type="ARBA" id="ARBA00000085"/>
    </source>
</evidence>
<dbReference type="PANTHER" id="PTHR45339:SF5">
    <property type="entry name" value="HISTIDINE KINASE"/>
    <property type="match status" value="1"/>
</dbReference>
<dbReference type="RefSeq" id="WP_020994950.1">
    <property type="nucleotide sequence ID" value="NZ_CABMNL010000001.1"/>
</dbReference>
<accession>C3X3X9</accession>
<dbReference type="GO" id="GO:0000155">
    <property type="term" value="F:phosphorelay sensor kinase activity"/>
    <property type="evidence" value="ECO:0007669"/>
    <property type="project" value="InterPro"/>
</dbReference>
<keyword evidence="6" id="KW-0418">Kinase</keyword>
<evidence type="ECO:0000256" key="7">
    <source>
        <dbReference type="PROSITE-ProRule" id="PRU00169"/>
    </source>
</evidence>
<dbReference type="FunFam" id="3.30.565.10:FF:000006">
    <property type="entry name" value="Sensor histidine kinase WalK"/>
    <property type="match status" value="1"/>
</dbReference>
<evidence type="ECO:0000313" key="11">
    <source>
        <dbReference type="EMBL" id="EEO27915.2"/>
    </source>
</evidence>
<feature type="domain" description="PAC" evidence="10">
    <location>
        <begin position="332"/>
        <end position="385"/>
    </location>
</feature>
<protein>
    <recommendedName>
        <fullName evidence="3">histidine kinase</fullName>
        <ecNumber evidence="3">2.7.13.3</ecNumber>
    </recommendedName>
</protein>
<dbReference type="Gene3D" id="3.40.50.2300">
    <property type="match status" value="2"/>
</dbReference>
<dbReference type="CDD" id="cd17546">
    <property type="entry name" value="REC_hyHK_CKI1_RcsC-like"/>
    <property type="match status" value="1"/>
</dbReference>
<evidence type="ECO:0000256" key="4">
    <source>
        <dbReference type="ARBA" id="ARBA00022553"/>
    </source>
</evidence>
<dbReference type="InterPro" id="IPR000700">
    <property type="entry name" value="PAS-assoc_C"/>
</dbReference>
<proteinExistence type="predicted"/>
<feature type="domain" description="Response regulatory" evidence="9">
    <location>
        <begin position="778"/>
        <end position="898"/>
    </location>
</feature>
<dbReference type="Gene3D" id="3.30.565.10">
    <property type="entry name" value="Histidine kinase-like ATPase, C-terminal domain"/>
    <property type="match status" value="1"/>
</dbReference>
<dbReference type="InterPro" id="IPR035965">
    <property type="entry name" value="PAS-like_dom_sf"/>
</dbReference>
<dbReference type="InterPro" id="IPR001789">
    <property type="entry name" value="Sig_transdc_resp-reg_receiver"/>
</dbReference>
<dbReference type="InterPro" id="IPR003661">
    <property type="entry name" value="HisK_dim/P_dom"/>
</dbReference>
<dbReference type="InterPro" id="IPR011006">
    <property type="entry name" value="CheY-like_superfamily"/>
</dbReference>
<dbReference type="HOGENOM" id="CLU_000445_114_21_4"/>
<reference evidence="11" key="1">
    <citation type="submission" date="2011-10" db="EMBL/GenBank/DDBJ databases">
        <title>The Genome Sequence of Oxalobacter formigenes HOxBLS.</title>
        <authorList>
            <consortium name="The Broad Institute Genome Sequencing Platform"/>
            <person name="Earl A."/>
            <person name="Ward D."/>
            <person name="Feldgarden M."/>
            <person name="Gevers D."/>
            <person name="Allison M.J."/>
            <person name="Humphrey S."/>
            <person name="Young S.K."/>
            <person name="Zeng Q."/>
            <person name="Gargeya S."/>
            <person name="Fitzgerald M."/>
            <person name="Haas B."/>
            <person name="Abouelleil A."/>
            <person name="Alvarado L."/>
            <person name="Arachchi H.M."/>
            <person name="Berlin A."/>
            <person name="Brown A."/>
            <person name="Chapman S.B."/>
            <person name="Chen Z."/>
            <person name="Dunbar C."/>
            <person name="Freedman E."/>
            <person name="Gearin G."/>
            <person name="Goldberg J."/>
            <person name="Griggs A."/>
            <person name="Gujja S."/>
            <person name="Heiman D."/>
            <person name="Howarth C."/>
            <person name="Larson L."/>
            <person name="Lui A."/>
            <person name="MacDonald P.J.P."/>
            <person name="Montmayeur A."/>
            <person name="Murphy C."/>
            <person name="Neiman D."/>
            <person name="Pearson M."/>
            <person name="Priest M."/>
            <person name="Roberts A."/>
            <person name="Saif S."/>
            <person name="Shea T."/>
            <person name="Shenoy N."/>
            <person name="Sisk P."/>
            <person name="Stolte C."/>
            <person name="Sykes S."/>
            <person name="Wortman J."/>
            <person name="Nusbaum C."/>
            <person name="Birren B."/>
        </authorList>
    </citation>
    <scope>NUCLEOTIDE SEQUENCE [LARGE SCALE GENOMIC DNA]</scope>
    <source>
        <strain evidence="11">HOxBLS</strain>
    </source>
</reference>
<dbReference type="SUPFAM" id="SSF52172">
    <property type="entry name" value="CheY-like"/>
    <property type="match status" value="2"/>
</dbReference>
<evidence type="ECO:0000259" key="8">
    <source>
        <dbReference type="PROSITE" id="PS50109"/>
    </source>
</evidence>
<feature type="modified residue" description="4-aspartylphosphate" evidence="7">
    <location>
        <position position="832"/>
    </location>
</feature>
<dbReference type="SUPFAM" id="SSF55785">
    <property type="entry name" value="PYP-like sensor domain (PAS domain)"/>
    <property type="match status" value="1"/>
</dbReference>
<dbReference type="PROSITE" id="PS50113">
    <property type="entry name" value="PAC"/>
    <property type="match status" value="1"/>
</dbReference>